<keyword evidence="2" id="KW-1185">Reference proteome</keyword>
<dbReference type="EMBL" id="FZOJ01000004">
    <property type="protein sequence ID" value="SNS13979.1"/>
    <property type="molecule type" value="Genomic_DNA"/>
</dbReference>
<proteinExistence type="predicted"/>
<gene>
    <name evidence="1" type="ORF">SAMN05446037_1004258</name>
</gene>
<sequence>MLKGIAASSGVAIGKALVIREVNQNINKKSNH</sequence>
<evidence type="ECO:0000313" key="1">
    <source>
        <dbReference type="EMBL" id="SNS13979.1"/>
    </source>
</evidence>
<protein>
    <submittedName>
        <fullName evidence="1">Uncharacterized protein</fullName>
    </submittedName>
</protein>
<name>A0A239C229_9FIRM</name>
<dbReference type="Proteomes" id="UP000198304">
    <property type="component" value="Unassembled WGS sequence"/>
</dbReference>
<evidence type="ECO:0000313" key="2">
    <source>
        <dbReference type="Proteomes" id="UP000198304"/>
    </source>
</evidence>
<dbReference type="AlphaFoldDB" id="A0A239C229"/>
<organism evidence="1 2">
    <name type="scientific">Anaerovirgula multivorans</name>
    <dbReference type="NCBI Taxonomy" id="312168"/>
    <lineage>
        <taxon>Bacteria</taxon>
        <taxon>Bacillati</taxon>
        <taxon>Bacillota</taxon>
        <taxon>Clostridia</taxon>
        <taxon>Peptostreptococcales</taxon>
        <taxon>Natronincolaceae</taxon>
        <taxon>Anaerovirgula</taxon>
    </lineage>
</organism>
<accession>A0A239C229</accession>
<reference evidence="2" key="1">
    <citation type="submission" date="2017-06" db="EMBL/GenBank/DDBJ databases">
        <authorList>
            <person name="Varghese N."/>
            <person name="Submissions S."/>
        </authorList>
    </citation>
    <scope>NUCLEOTIDE SEQUENCE [LARGE SCALE GENOMIC DNA]</scope>
    <source>
        <strain evidence="2">SCA</strain>
    </source>
</reference>